<evidence type="ECO:0000256" key="1">
    <source>
        <dbReference type="SAM" id="MobiDB-lite"/>
    </source>
</evidence>
<name>A0AA39RAL6_9LECA</name>
<sequence>MYYDKDTKAPSIYANDQEDQRVLAWQRNVAKSTASEASRLEVHPTPVERIPTQIIINQIVQPAVVVTRTKPEEPKPTDEISTRAIVGTILGATAGAVVAYAMTKGDSESHQQPHIQRKVTYRTIEAPAAQDLVRQDALVRNGSLPNSNSVIRTIPIDSSPRSRVNTLPPTSDHSRRSSPTVVRSADAGPVIQTNNGTRISIGGPPASRASHTSSSSKTIRQADLAPKQPTVITVKSAKDIPLPASMVSSRERDESKLDDRSVHPNDSVSQVSSRRDGKSKHGGSRAGSERDHGNRGEKSSKAGSRKETSSKVTAARSPGMKGALGF</sequence>
<dbReference type="AlphaFoldDB" id="A0AA39RAL6"/>
<dbReference type="PANTHER" id="PTHR35006:SF2">
    <property type="entry name" value="GLYOXALASE FAMILY PROTEIN (AFU_ORTHOLOGUE AFUA_5G14830)"/>
    <property type="match status" value="1"/>
</dbReference>
<feature type="region of interest" description="Disordered" evidence="1">
    <location>
        <begin position="142"/>
        <end position="326"/>
    </location>
</feature>
<evidence type="ECO:0000313" key="3">
    <source>
        <dbReference type="Proteomes" id="UP001166286"/>
    </source>
</evidence>
<accession>A0AA39RAL6</accession>
<proteinExistence type="predicted"/>
<feature type="compositionally biased region" description="Basic and acidic residues" evidence="1">
    <location>
        <begin position="287"/>
        <end position="309"/>
    </location>
</feature>
<feature type="compositionally biased region" description="Basic and acidic residues" evidence="1">
    <location>
        <begin position="249"/>
        <end position="263"/>
    </location>
</feature>
<comment type="caution">
    <text evidence="2">The sequence shown here is derived from an EMBL/GenBank/DDBJ whole genome shotgun (WGS) entry which is preliminary data.</text>
</comment>
<dbReference type="EMBL" id="JAFEKC020000001">
    <property type="protein sequence ID" value="KAK0516934.1"/>
    <property type="molecule type" value="Genomic_DNA"/>
</dbReference>
<protein>
    <submittedName>
        <fullName evidence="2">Uncharacterized protein</fullName>
    </submittedName>
</protein>
<feature type="compositionally biased region" description="Polar residues" evidence="1">
    <location>
        <begin position="159"/>
        <end position="181"/>
    </location>
</feature>
<dbReference type="PANTHER" id="PTHR35006">
    <property type="entry name" value="GLYOXALASE FAMILY PROTEIN (AFU_ORTHOLOGUE AFUA_5G14830)"/>
    <property type="match status" value="1"/>
</dbReference>
<dbReference type="Proteomes" id="UP001166286">
    <property type="component" value="Unassembled WGS sequence"/>
</dbReference>
<feature type="compositionally biased region" description="Low complexity" evidence="1">
    <location>
        <begin position="207"/>
        <end position="216"/>
    </location>
</feature>
<keyword evidence="3" id="KW-1185">Reference proteome</keyword>
<reference evidence="2" key="1">
    <citation type="submission" date="2023-03" db="EMBL/GenBank/DDBJ databases">
        <title>Complete genome of Cladonia borealis.</title>
        <authorList>
            <person name="Park H."/>
        </authorList>
    </citation>
    <scope>NUCLEOTIDE SEQUENCE</scope>
    <source>
        <strain evidence="2">ANT050790</strain>
    </source>
</reference>
<evidence type="ECO:0000313" key="2">
    <source>
        <dbReference type="EMBL" id="KAK0516934.1"/>
    </source>
</evidence>
<organism evidence="2 3">
    <name type="scientific">Cladonia borealis</name>
    <dbReference type="NCBI Taxonomy" id="184061"/>
    <lineage>
        <taxon>Eukaryota</taxon>
        <taxon>Fungi</taxon>
        <taxon>Dikarya</taxon>
        <taxon>Ascomycota</taxon>
        <taxon>Pezizomycotina</taxon>
        <taxon>Lecanoromycetes</taxon>
        <taxon>OSLEUM clade</taxon>
        <taxon>Lecanoromycetidae</taxon>
        <taxon>Lecanorales</taxon>
        <taxon>Lecanorineae</taxon>
        <taxon>Cladoniaceae</taxon>
        <taxon>Cladonia</taxon>
    </lineage>
</organism>
<gene>
    <name evidence="2" type="ORF">JMJ35_000089</name>
</gene>